<sequence length="696" mass="77531">MKNVSPDDGTTRSPGVDPKNPLLVVEEVEEVGRANKARASCESQDAAKEASHTCHTSNHSMENRSPPRRQRRNDQEAVIDQIVQFWNHPALKDVSPAQKQDYLMKQQGIRKDQMDMAWDQINLTSSLKVQQPLLPPPTTRQSTPPTHENTNISTGSPQHPLVSPHYNHNHYRNRITTSSTTRRRADDSVSISRLVAFSATIGGFLGLLAAATIRWFNGGDFRLSTSNHNTNTTTRIAVASSCDPPGNRHATSRVTSSDPPGDRHSTTAMSRTQEDDEDCDDSSTLDDTIPDQAIRSLSETLQQHVTVEQQILQRLASSNGGCDQDGAAESNNIHDDTKQQQDHTDKVANYKTTKHPPPTSTTATTTTLLQHPMLWYKLAEIQVQLATLKHYRHLTPSTNNQNSLTGKQLEETLMLLQTMLHGLQPTTKRVILCKEEEDGSDSIIDKAISFETVTTVQTTESKTTPNHHPPTGHGVETASTQPLLSDGSGSPFLFDDDEEHPENSFPYIGTVLSPSCEMEEDDNDETTTTLSVTSKLREALTNLVEQNAHQPEALKAAIHMLYLYISNLPTNPHAPRYRLIFTTTKSYKMVHQLPGAYDLLCTLGFVARQDGRVLEWLPEQLVAGDSSMTTQSREDLLECYRVREAGAALTILRKIGPRATVDKTQRATQYWLKKALEVLPEKEPHESMVRQLFPTK</sequence>
<name>A0A9N8DVJ0_9STRA</name>
<feature type="region of interest" description="Disordered" evidence="1">
    <location>
        <begin position="1"/>
        <end position="73"/>
    </location>
</feature>
<gene>
    <name evidence="3" type="ORF">SEMRO_389_G132590.1</name>
</gene>
<dbReference type="Proteomes" id="UP001153069">
    <property type="component" value="Unassembled WGS sequence"/>
</dbReference>
<organism evidence="3 4">
    <name type="scientific">Seminavis robusta</name>
    <dbReference type="NCBI Taxonomy" id="568900"/>
    <lineage>
        <taxon>Eukaryota</taxon>
        <taxon>Sar</taxon>
        <taxon>Stramenopiles</taxon>
        <taxon>Ochrophyta</taxon>
        <taxon>Bacillariophyta</taxon>
        <taxon>Bacillariophyceae</taxon>
        <taxon>Bacillariophycidae</taxon>
        <taxon>Naviculales</taxon>
        <taxon>Naviculaceae</taxon>
        <taxon>Seminavis</taxon>
    </lineage>
</organism>
<feature type="compositionally biased region" description="Acidic residues" evidence="1">
    <location>
        <begin position="274"/>
        <end position="284"/>
    </location>
</feature>
<evidence type="ECO:0000256" key="2">
    <source>
        <dbReference type="SAM" id="Phobius"/>
    </source>
</evidence>
<protein>
    <recommendedName>
        <fullName evidence="5">Transmembrane protein</fullName>
    </recommendedName>
</protein>
<keyword evidence="2" id="KW-0812">Transmembrane</keyword>
<feature type="compositionally biased region" description="Basic and acidic residues" evidence="1">
    <location>
        <begin position="332"/>
        <end position="344"/>
    </location>
</feature>
<evidence type="ECO:0000313" key="3">
    <source>
        <dbReference type="EMBL" id="CAB9509422.1"/>
    </source>
</evidence>
<dbReference type="EMBL" id="CAICTM010000388">
    <property type="protein sequence ID" value="CAB9509422.1"/>
    <property type="molecule type" value="Genomic_DNA"/>
</dbReference>
<dbReference type="CDD" id="cd09212">
    <property type="entry name" value="PUB"/>
    <property type="match status" value="1"/>
</dbReference>
<dbReference type="Gene3D" id="1.20.58.2190">
    <property type="match status" value="1"/>
</dbReference>
<keyword evidence="4" id="KW-1185">Reference proteome</keyword>
<evidence type="ECO:0000256" key="1">
    <source>
        <dbReference type="SAM" id="MobiDB-lite"/>
    </source>
</evidence>
<feature type="region of interest" description="Disordered" evidence="1">
    <location>
        <begin position="130"/>
        <end position="158"/>
    </location>
</feature>
<keyword evidence="2" id="KW-1133">Transmembrane helix</keyword>
<keyword evidence="2" id="KW-0472">Membrane</keyword>
<dbReference type="SUPFAM" id="SSF143503">
    <property type="entry name" value="PUG domain-like"/>
    <property type="match status" value="1"/>
</dbReference>
<feature type="region of interest" description="Disordered" evidence="1">
    <location>
        <begin position="238"/>
        <end position="288"/>
    </location>
</feature>
<feature type="compositionally biased region" description="Polar residues" evidence="1">
    <location>
        <begin position="146"/>
        <end position="157"/>
    </location>
</feature>
<feature type="transmembrane region" description="Helical" evidence="2">
    <location>
        <begin position="194"/>
        <end position="216"/>
    </location>
</feature>
<accession>A0A9N8DVJ0</accession>
<reference evidence="3" key="1">
    <citation type="submission" date="2020-06" db="EMBL/GenBank/DDBJ databases">
        <authorList>
            <consortium name="Plant Systems Biology data submission"/>
        </authorList>
    </citation>
    <scope>NUCLEOTIDE SEQUENCE</scope>
    <source>
        <strain evidence="3">D6</strain>
    </source>
</reference>
<comment type="caution">
    <text evidence="3">The sequence shown here is derived from an EMBL/GenBank/DDBJ whole genome shotgun (WGS) entry which is preliminary data.</text>
</comment>
<dbReference type="AlphaFoldDB" id="A0A9N8DVJ0"/>
<proteinExistence type="predicted"/>
<evidence type="ECO:0008006" key="5">
    <source>
        <dbReference type="Google" id="ProtNLM"/>
    </source>
</evidence>
<feature type="region of interest" description="Disordered" evidence="1">
    <location>
        <begin position="456"/>
        <end position="499"/>
    </location>
</feature>
<dbReference type="OrthoDB" id="49605at2759"/>
<feature type="region of interest" description="Disordered" evidence="1">
    <location>
        <begin position="318"/>
        <end position="344"/>
    </location>
</feature>
<evidence type="ECO:0000313" key="4">
    <source>
        <dbReference type="Proteomes" id="UP001153069"/>
    </source>
</evidence>
<dbReference type="InterPro" id="IPR036339">
    <property type="entry name" value="PUB-like_dom_sf"/>
</dbReference>